<sequence>MRTLVLTILTLGIVFAAGHAQAQTYDPAFPVCLHVVRRGGGSYYRCAYHTIDQCRATANGQTCDLNPYYAGTKGAAKRINPRYHRQVGSSFPVPAAAGYHARAELPIHGRAGSCNHGIECYYGACLGYAPGEKELFVQSVRSNL</sequence>
<evidence type="ECO:0000313" key="2">
    <source>
        <dbReference type="EMBL" id="XDV59695.1"/>
    </source>
</evidence>
<proteinExistence type="predicted"/>
<dbReference type="Pfam" id="PF12071">
    <property type="entry name" value="DUF3551"/>
    <property type="match status" value="1"/>
</dbReference>
<accession>A0AB39XR86</accession>
<dbReference type="EMBL" id="CP165734">
    <property type="protein sequence ID" value="XDV59695.1"/>
    <property type="molecule type" value="Genomic_DNA"/>
</dbReference>
<dbReference type="AlphaFoldDB" id="A0AB39XR86"/>
<protein>
    <submittedName>
        <fullName evidence="2">DUF3551 domain-containing protein</fullName>
    </submittedName>
</protein>
<evidence type="ECO:0000256" key="1">
    <source>
        <dbReference type="SAM" id="SignalP"/>
    </source>
</evidence>
<reference evidence="2" key="1">
    <citation type="submission" date="2024-08" db="EMBL/GenBank/DDBJ databases">
        <authorList>
            <person name="Chaddad Z."/>
            <person name="Lamrabet M."/>
            <person name="Bouhnik O."/>
            <person name="Alami S."/>
            <person name="Wipf D."/>
            <person name="Courty P.E."/>
            <person name="Missbah El Idrissi M."/>
        </authorList>
    </citation>
    <scope>NUCLEOTIDE SEQUENCE</scope>
    <source>
        <strain evidence="2">LLZ17</strain>
    </source>
</reference>
<gene>
    <name evidence="2" type="ORF">AB8Z38_10155</name>
</gene>
<feature type="chain" id="PRO_5044299910" evidence="1">
    <location>
        <begin position="23"/>
        <end position="144"/>
    </location>
</feature>
<name>A0AB39XR86_9BRAD</name>
<feature type="signal peptide" evidence="1">
    <location>
        <begin position="1"/>
        <end position="22"/>
    </location>
</feature>
<organism evidence="2">
    <name type="scientific">Bradyrhizobium sp. LLZ17</name>
    <dbReference type="NCBI Taxonomy" id="3239388"/>
    <lineage>
        <taxon>Bacteria</taxon>
        <taxon>Pseudomonadati</taxon>
        <taxon>Pseudomonadota</taxon>
        <taxon>Alphaproteobacteria</taxon>
        <taxon>Hyphomicrobiales</taxon>
        <taxon>Nitrobacteraceae</taxon>
        <taxon>Bradyrhizobium</taxon>
    </lineage>
</organism>
<dbReference type="RefSeq" id="WP_369724725.1">
    <property type="nucleotide sequence ID" value="NZ_CP165734.1"/>
</dbReference>
<dbReference type="InterPro" id="IPR021937">
    <property type="entry name" value="DUF3551"/>
</dbReference>
<keyword evidence="1" id="KW-0732">Signal</keyword>